<dbReference type="InterPro" id="IPR036515">
    <property type="entry name" value="Transposase_17_sf"/>
</dbReference>
<dbReference type="GO" id="GO:0006313">
    <property type="term" value="P:DNA transposition"/>
    <property type="evidence" value="ECO:0007669"/>
    <property type="project" value="InterPro"/>
</dbReference>
<gene>
    <name evidence="3" type="ORF">QJ522_21790</name>
</gene>
<evidence type="ECO:0000259" key="2">
    <source>
        <dbReference type="SMART" id="SM01321"/>
    </source>
</evidence>
<dbReference type="Gene3D" id="3.30.70.1290">
    <property type="entry name" value="Transposase IS200-like"/>
    <property type="match status" value="1"/>
</dbReference>
<sequence>MTYDPKKHHRRSIRWFAYNYTQAGAYFVTICVQGQTCLFGDIIDGQMRLSDGGNVVQAAWDELPDRYPGVETDAFVVMPNHIHAIILLTADPPVGAGPRACPEPSHPLAPAPRACPNETGQQHPRTGQPRGVAPTNDGRMLSLGDVVRRFKTWTTKQYADGVRHRGWPPFPGRLWQRNYYEHVIRNEESLNRIRQYIAANPASWIWDRENPQAQPNPQTEPQW</sequence>
<dbReference type="InterPro" id="IPR052715">
    <property type="entry name" value="RAYT_transposase"/>
</dbReference>
<dbReference type="GO" id="GO:0004803">
    <property type="term" value="F:transposase activity"/>
    <property type="evidence" value="ECO:0007669"/>
    <property type="project" value="InterPro"/>
</dbReference>
<feature type="domain" description="Transposase IS200-like" evidence="2">
    <location>
        <begin position="21"/>
        <end position="200"/>
    </location>
</feature>
<evidence type="ECO:0000256" key="1">
    <source>
        <dbReference type="SAM" id="MobiDB-lite"/>
    </source>
</evidence>
<dbReference type="PANTHER" id="PTHR36966:SF1">
    <property type="entry name" value="REP-ASSOCIATED TYROSINE TRANSPOSASE"/>
    <property type="match status" value="1"/>
</dbReference>
<dbReference type="SMART" id="SM01321">
    <property type="entry name" value="Y1_Tnp"/>
    <property type="match status" value="1"/>
</dbReference>
<dbReference type="AlphaFoldDB" id="A0AAW6U588"/>
<dbReference type="PANTHER" id="PTHR36966">
    <property type="entry name" value="REP-ASSOCIATED TYROSINE TRANSPOSASE"/>
    <property type="match status" value="1"/>
</dbReference>
<name>A0AAW6U588_9BACT</name>
<dbReference type="Proteomes" id="UP001431776">
    <property type="component" value="Unassembled WGS sequence"/>
</dbReference>
<keyword evidence="4" id="KW-1185">Reference proteome</keyword>
<evidence type="ECO:0000313" key="3">
    <source>
        <dbReference type="EMBL" id="MDI6451709.1"/>
    </source>
</evidence>
<comment type="caution">
    <text evidence="3">The sequence shown here is derived from an EMBL/GenBank/DDBJ whole genome shotgun (WGS) entry which is preliminary data.</text>
</comment>
<dbReference type="InterPro" id="IPR002686">
    <property type="entry name" value="Transposase_17"/>
</dbReference>
<proteinExistence type="predicted"/>
<dbReference type="EMBL" id="JASCXX010000048">
    <property type="protein sequence ID" value="MDI6451709.1"/>
    <property type="molecule type" value="Genomic_DNA"/>
</dbReference>
<accession>A0AAW6U588</accession>
<feature type="region of interest" description="Disordered" evidence="1">
    <location>
        <begin position="97"/>
        <end position="139"/>
    </location>
</feature>
<dbReference type="GO" id="GO:0043565">
    <property type="term" value="F:sequence-specific DNA binding"/>
    <property type="evidence" value="ECO:0007669"/>
    <property type="project" value="TreeGrafter"/>
</dbReference>
<protein>
    <recommendedName>
        <fullName evidence="2">Transposase IS200-like domain-containing protein</fullName>
    </recommendedName>
</protein>
<evidence type="ECO:0000313" key="4">
    <source>
        <dbReference type="Proteomes" id="UP001431776"/>
    </source>
</evidence>
<dbReference type="RefSeq" id="WP_349247116.1">
    <property type="nucleotide sequence ID" value="NZ_JASCXX010000048.1"/>
</dbReference>
<organism evidence="3 4">
    <name type="scientific">Anaerobaca lacustris</name>
    <dbReference type="NCBI Taxonomy" id="3044600"/>
    <lineage>
        <taxon>Bacteria</taxon>
        <taxon>Pseudomonadati</taxon>
        <taxon>Planctomycetota</taxon>
        <taxon>Phycisphaerae</taxon>
        <taxon>Sedimentisphaerales</taxon>
        <taxon>Anaerobacaceae</taxon>
        <taxon>Anaerobaca</taxon>
    </lineage>
</organism>
<dbReference type="SUPFAM" id="SSF143422">
    <property type="entry name" value="Transposase IS200-like"/>
    <property type="match status" value="1"/>
</dbReference>
<reference evidence="3" key="1">
    <citation type="submission" date="2023-05" db="EMBL/GenBank/DDBJ databases">
        <title>Anaerotaeda fermentans gen. nov., sp. nov., a novel anaerobic planctomycete of the new family within the order Sedimentisphaerales isolated from Taman Peninsula, Russia.</title>
        <authorList>
            <person name="Khomyakova M.A."/>
            <person name="Merkel A.Y."/>
            <person name="Slobodkin A.I."/>
        </authorList>
    </citation>
    <scope>NUCLEOTIDE SEQUENCE</scope>
    <source>
        <strain evidence="3">M17dextr</strain>
    </source>
</reference>